<protein>
    <submittedName>
        <fullName evidence="2">Uncharacterized protein</fullName>
    </submittedName>
</protein>
<sequence>MDHHYPRMQAFLEVDTGLVHQGISLNSRPPTLATRVAHVQLSTAGKSPEKAEIDGGKWESIENLQRQRSMGKRQTTTATSKWGTELNSRDDREDNSGEGAAH</sequence>
<comment type="caution">
    <text evidence="2">The sequence shown here is derived from an EMBL/GenBank/DDBJ whole genome shotgun (WGS) entry which is preliminary data.</text>
</comment>
<name>A0ABR2ED83_9ROSI</name>
<evidence type="ECO:0000313" key="3">
    <source>
        <dbReference type="Proteomes" id="UP001472677"/>
    </source>
</evidence>
<feature type="compositionally biased region" description="Basic and acidic residues" evidence="1">
    <location>
        <begin position="47"/>
        <end position="60"/>
    </location>
</feature>
<feature type="compositionally biased region" description="Basic and acidic residues" evidence="1">
    <location>
        <begin position="87"/>
        <end position="102"/>
    </location>
</feature>
<feature type="region of interest" description="Disordered" evidence="1">
    <location>
        <begin position="43"/>
        <end position="102"/>
    </location>
</feature>
<proteinExistence type="predicted"/>
<accession>A0ABR2ED83</accession>
<evidence type="ECO:0000313" key="2">
    <source>
        <dbReference type="EMBL" id="KAK8557546.1"/>
    </source>
</evidence>
<dbReference type="Proteomes" id="UP001472677">
    <property type="component" value="Unassembled WGS sequence"/>
</dbReference>
<evidence type="ECO:0000256" key="1">
    <source>
        <dbReference type="SAM" id="MobiDB-lite"/>
    </source>
</evidence>
<keyword evidence="3" id="KW-1185">Reference proteome</keyword>
<dbReference type="EMBL" id="JBBPBM010000016">
    <property type="protein sequence ID" value="KAK8557546.1"/>
    <property type="molecule type" value="Genomic_DNA"/>
</dbReference>
<organism evidence="2 3">
    <name type="scientific">Hibiscus sabdariffa</name>
    <name type="common">roselle</name>
    <dbReference type="NCBI Taxonomy" id="183260"/>
    <lineage>
        <taxon>Eukaryota</taxon>
        <taxon>Viridiplantae</taxon>
        <taxon>Streptophyta</taxon>
        <taxon>Embryophyta</taxon>
        <taxon>Tracheophyta</taxon>
        <taxon>Spermatophyta</taxon>
        <taxon>Magnoliopsida</taxon>
        <taxon>eudicotyledons</taxon>
        <taxon>Gunneridae</taxon>
        <taxon>Pentapetalae</taxon>
        <taxon>rosids</taxon>
        <taxon>malvids</taxon>
        <taxon>Malvales</taxon>
        <taxon>Malvaceae</taxon>
        <taxon>Malvoideae</taxon>
        <taxon>Hibiscus</taxon>
    </lineage>
</organism>
<gene>
    <name evidence="2" type="ORF">V6N12_009777</name>
</gene>
<reference evidence="2 3" key="1">
    <citation type="journal article" date="2024" name="G3 (Bethesda)">
        <title>Genome assembly of Hibiscus sabdariffa L. provides insights into metabolisms of medicinal natural products.</title>
        <authorList>
            <person name="Kim T."/>
        </authorList>
    </citation>
    <scope>NUCLEOTIDE SEQUENCE [LARGE SCALE GENOMIC DNA]</scope>
    <source>
        <strain evidence="2">TK-2024</strain>
        <tissue evidence="2">Old leaves</tissue>
    </source>
</reference>
<feature type="compositionally biased region" description="Polar residues" evidence="1">
    <location>
        <begin position="62"/>
        <end position="86"/>
    </location>
</feature>